<keyword evidence="3" id="KW-1185">Reference proteome</keyword>
<organism evidence="2 3">
    <name type="scientific">Flavobacterium chungnamense</name>
    <dbReference type="NCBI Taxonomy" id="706182"/>
    <lineage>
        <taxon>Bacteria</taxon>
        <taxon>Pseudomonadati</taxon>
        <taxon>Bacteroidota</taxon>
        <taxon>Flavobacteriia</taxon>
        <taxon>Flavobacteriales</taxon>
        <taxon>Flavobacteriaceae</taxon>
        <taxon>Flavobacterium</taxon>
    </lineage>
</organism>
<sequence>MNKKFLFIVIFLCSFFVNAQDVVKESVSEKKAASTMSLNKKFSSKVLNAYQENSKTKVEDLFSYFQMLTDASLNDDLKKEVVKNINLLFQNPNTLVIDFTSDSFDKITLQQFIQKLLISEPILFSVSEESRYDSVEYQSWKTGYTLSRTKSGIVTKTKIVQKVFFYETPKMFGEETKMVFSTLLGEM</sequence>
<accession>A0ABP7UDL0</accession>
<evidence type="ECO:0000313" key="2">
    <source>
        <dbReference type="EMBL" id="GAA4040652.1"/>
    </source>
</evidence>
<gene>
    <name evidence="2" type="ORF">GCM10022388_01470</name>
</gene>
<name>A0ABP7UDL0_9FLAO</name>
<feature type="chain" id="PRO_5046688946" description="Nuclear transport factor 2 family protein" evidence="1">
    <location>
        <begin position="20"/>
        <end position="187"/>
    </location>
</feature>
<evidence type="ECO:0000256" key="1">
    <source>
        <dbReference type="SAM" id="SignalP"/>
    </source>
</evidence>
<comment type="caution">
    <text evidence="2">The sequence shown here is derived from an EMBL/GenBank/DDBJ whole genome shotgun (WGS) entry which is preliminary data.</text>
</comment>
<proteinExistence type="predicted"/>
<keyword evidence="1" id="KW-0732">Signal</keyword>
<reference evidence="3" key="1">
    <citation type="journal article" date="2019" name="Int. J. Syst. Evol. Microbiol.">
        <title>The Global Catalogue of Microorganisms (GCM) 10K type strain sequencing project: providing services to taxonomists for standard genome sequencing and annotation.</title>
        <authorList>
            <consortium name="The Broad Institute Genomics Platform"/>
            <consortium name="The Broad Institute Genome Sequencing Center for Infectious Disease"/>
            <person name="Wu L."/>
            <person name="Ma J."/>
        </authorList>
    </citation>
    <scope>NUCLEOTIDE SEQUENCE [LARGE SCALE GENOMIC DNA]</scope>
    <source>
        <strain evidence="3">JCM 17068</strain>
    </source>
</reference>
<evidence type="ECO:0008006" key="4">
    <source>
        <dbReference type="Google" id="ProtNLM"/>
    </source>
</evidence>
<evidence type="ECO:0000313" key="3">
    <source>
        <dbReference type="Proteomes" id="UP001500426"/>
    </source>
</evidence>
<dbReference type="EMBL" id="BAABCS010000003">
    <property type="protein sequence ID" value="GAA4040652.1"/>
    <property type="molecule type" value="Genomic_DNA"/>
</dbReference>
<dbReference type="Proteomes" id="UP001500426">
    <property type="component" value="Unassembled WGS sequence"/>
</dbReference>
<protein>
    <recommendedName>
        <fullName evidence="4">Nuclear transport factor 2 family protein</fullName>
    </recommendedName>
</protein>
<feature type="signal peptide" evidence="1">
    <location>
        <begin position="1"/>
        <end position="19"/>
    </location>
</feature>